<dbReference type="EMBL" id="QKMR01000017">
    <property type="protein sequence ID" value="PYG86765.1"/>
    <property type="molecule type" value="Genomic_DNA"/>
</dbReference>
<dbReference type="OrthoDB" id="5379188at2"/>
<dbReference type="RefSeq" id="WP_110462788.1">
    <property type="nucleotide sequence ID" value="NZ_QKMR01000017.1"/>
</dbReference>
<dbReference type="AlphaFoldDB" id="A0A318XHV3"/>
<reference evidence="1 2" key="1">
    <citation type="submission" date="2018-06" db="EMBL/GenBank/DDBJ databases">
        <title>Genomic Encyclopedia of Type Strains, Phase I: the one thousand microbial genomes (KMG-I) project.</title>
        <authorList>
            <person name="Kyrpides N."/>
        </authorList>
    </citation>
    <scope>NUCLEOTIDE SEQUENCE [LARGE SCALE GENOMIC DNA]</scope>
    <source>
        <strain evidence="1 2">DSM 19573</strain>
    </source>
</reference>
<dbReference type="Proteomes" id="UP000248132">
    <property type="component" value="Unassembled WGS sequence"/>
</dbReference>
<keyword evidence="2" id="KW-1185">Reference proteome</keyword>
<name>A0A318XHV3_9FIRM</name>
<gene>
    <name evidence="1" type="ORF">LY28_02791</name>
</gene>
<evidence type="ECO:0008006" key="3">
    <source>
        <dbReference type="Google" id="ProtNLM"/>
    </source>
</evidence>
<comment type="caution">
    <text evidence="1">The sequence shown here is derived from an EMBL/GenBank/DDBJ whole genome shotgun (WGS) entry which is preliminary data.</text>
</comment>
<evidence type="ECO:0000313" key="2">
    <source>
        <dbReference type="Proteomes" id="UP000248132"/>
    </source>
</evidence>
<organism evidence="1 2">
    <name type="scientific">Ruminiclostridium sufflavum DSM 19573</name>
    <dbReference type="NCBI Taxonomy" id="1121337"/>
    <lineage>
        <taxon>Bacteria</taxon>
        <taxon>Bacillati</taxon>
        <taxon>Bacillota</taxon>
        <taxon>Clostridia</taxon>
        <taxon>Eubacteriales</taxon>
        <taxon>Oscillospiraceae</taxon>
        <taxon>Ruminiclostridium</taxon>
    </lineage>
</organism>
<protein>
    <recommendedName>
        <fullName evidence="3">HNH endonuclease</fullName>
    </recommendedName>
</protein>
<accession>A0A318XHV3</accession>
<evidence type="ECO:0000313" key="1">
    <source>
        <dbReference type="EMBL" id="PYG86765.1"/>
    </source>
</evidence>
<proteinExistence type="predicted"/>
<sequence>MNSNRDEFPQNVRETIAERAGYICSNPLCNRLTIGPCEEIDEKSSKHGVASHICAASPKGPRYDINQTEDERKSIKNAIWLCGSCSILVDKNNGLDYPKEVLKEWKKKHEGIIKKYLEGAEKLRLKGNLNQEELTLVKHVVAFLEDRGALFVELLAENKECVILSIREIRTFLTQIKGNIKESGTSLEVLVSLMINDCRTFMNTTSVNSNCEDFINHLQILRNRLGVSLLKIVEQYEINIGEPLNMILPQNKF</sequence>